<accession>A0AAV5TCQ0</accession>
<name>A0AAV5TCQ0_9BILA</name>
<proteinExistence type="predicted"/>
<feature type="non-terminal residue" evidence="1">
    <location>
        <position position="87"/>
    </location>
</feature>
<organism evidence="1 2">
    <name type="scientific">Pristionchus entomophagus</name>
    <dbReference type="NCBI Taxonomy" id="358040"/>
    <lineage>
        <taxon>Eukaryota</taxon>
        <taxon>Metazoa</taxon>
        <taxon>Ecdysozoa</taxon>
        <taxon>Nematoda</taxon>
        <taxon>Chromadorea</taxon>
        <taxon>Rhabditida</taxon>
        <taxon>Rhabditina</taxon>
        <taxon>Diplogasteromorpha</taxon>
        <taxon>Diplogasteroidea</taxon>
        <taxon>Neodiplogasteridae</taxon>
        <taxon>Pristionchus</taxon>
    </lineage>
</organism>
<feature type="non-terminal residue" evidence="1">
    <location>
        <position position="1"/>
    </location>
</feature>
<dbReference type="AlphaFoldDB" id="A0AAV5TCQ0"/>
<dbReference type="Proteomes" id="UP001432027">
    <property type="component" value="Unassembled WGS sequence"/>
</dbReference>
<keyword evidence="2" id="KW-1185">Reference proteome</keyword>
<gene>
    <name evidence="1" type="ORF">PENTCL1PPCAC_14277</name>
</gene>
<sequence length="87" mass="9572">IVFPVEEHTIMAFVQIEDGTSHVRGAFLHLKRGCRSAEVRLHPAGMDRRAANAVGLPVDCHILREHVLGGLAHRIGDEVSRCRPASQ</sequence>
<evidence type="ECO:0000313" key="2">
    <source>
        <dbReference type="Proteomes" id="UP001432027"/>
    </source>
</evidence>
<reference evidence="1" key="1">
    <citation type="submission" date="2023-10" db="EMBL/GenBank/DDBJ databases">
        <title>Genome assembly of Pristionchus species.</title>
        <authorList>
            <person name="Yoshida K."/>
            <person name="Sommer R.J."/>
        </authorList>
    </citation>
    <scope>NUCLEOTIDE SEQUENCE</scope>
    <source>
        <strain evidence="1">RS0144</strain>
    </source>
</reference>
<dbReference type="EMBL" id="BTSX01000004">
    <property type="protein sequence ID" value="GMS92102.1"/>
    <property type="molecule type" value="Genomic_DNA"/>
</dbReference>
<comment type="caution">
    <text evidence="1">The sequence shown here is derived from an EMBL/GenBank/DDBJ whole genome shotgun (WGS) entry which is preliminary data.</text>
</comment>
<protein>
    <submittedName>
        <fullName evidence="1">Uncharacterized protein</fullName>
    </submittedName>
</protein>
<evidence type="ECO:0000313" key="1">
    <source>
        <dbReference type="EMBL" id="GMS92102.1"/>
    </source>
</evidence>